<feature type="compositionally biased region" description="Pro residues" evidence="1">
    <location>
        <begin position="551"/>
        <end position="560"/>
    </location>
</feature>
<evidence type="ECO:0000313" key="2">
    <source>
        <dbReference type="EMBL" id="MDG3005623.1"/>
    </source>
</evidence>
<accession>A0ABT6FE10</accession>
<dbReference type="EMBL" id="JARRAG010000002">
    <property type="protein sequence ID" value="MDG3005623.1"/>
    <property type="molecule type" value="Genomic_DNA"/>
</dbReference>
<feature type="region of interest" description="Disordered" evidence="1">
    <location>
        <begin position="638"/>
        <end position="658"/>
    </location>
</feature>
<organism evidence="2 3">
    <name type="scientific">Paludisphaera mucosa</name>
    <dbReference type="NCBI Taxonomy" id="3030827"/>
    <lineage>
        <taxon>Bacteria</taxon>
        <taxon>Pseudomonadati</taxon>
        <taxon>Planctomycetota</taxon>
        <taxon>Planctomycetia</taxon>
        <taxon>Isosphaerales</taxon>
        <taxon>Isosphaeraceae</taxon>
        <taxon>Paludisphaera</taxon>
    </lineage>
</organism>
<evidence type="ECO:0000313" key="3">
    <source>
        <dbReference type="Proteomes" id="UP001216907"/>
    </source>
</evidence>
<evidence type="ECO:0000256" key="1">
    <source>
        <dbReference type="SAM" id="MobiDB-lite"/>
    </source>
</evidence>
<feature type="region of interest" description="Disordered" evidence="1">
    <location>
        <begin position="1"/>
        <end position="25"/>
    </location>
</feature>
<dbReference type="RefSeq" id="WP_277861954.1">
    <property type="nucleotide sequence ID" value="NZ_JARRAG010000002.1"/>
</dbReference>
<name>A0ABT6FE10_9BACT</name>
<evidence type="ECO:0008006" key="4">
    <source>
        <dbReference type="Google" id="ProtNLM"/>
    </source>
</evidence>
<gene>
    <name evidence="2" type="ORF">PZE19_17690</name>
</gene>
<comment type="caution">
    <text evidence="2">The sequence shown here is derived from an EMBL/GenBank/DDBJ whole genome shotgun (WGS) entry which is preliminary data.</text>
</comment>
<keyword evidence="3" id="KW-1185">Reference proteome</keyword>
<proteinExistence type="predicted"/>
<feature type="region of interest" description="Disordered" evidence="1">
    <location>
        <begin position="541"/>
        <end position="567"/>
    </location>
</feature>
<reference evidence="2 3" key="1">
    <citation type="submission" date="2023-03" db="EMBL/GenBank/DDBJ databases">
        <title>Paludisphaera mucosa sp. nov. a novel planctomycete from northern fen.</title>
        <authorList>
            <person name="Ivanova A."/>
        </authorList>
    </citation>
    <scope>NUCLEOTIDE SEQUENCE [LARGE SCALE GENOMIC DNA]</scope>
    <source>
        <strain evidence="2 3">Pla2</strain>
    </source>
</reference>
<sequence length="803" mass="82685">MKTQQSFRWNGAGMERLERRRTPSTTAGVAIVAAAQSSGDLRTTPADGDVVDAANAPDALIFRFNANPSTIWADYNVAFSRIEADGSETPIFDGYNSVAGVIDDAAGTVSLPLKGPLEPGRYRLALIGGGPLSAALSRSAALSQQGWDATQDHVVAEFEVKAPDRSAGAADLGLLGPAVLRVQGNLTNSGTDFAAYRIRLGAGRELWQLGLQLDAERIGSPLNAELKVYDEAGNDVAATHFGANLPLAYPNDPYLFVGLAPGDYVVVVSRSEGRPGGAFQLDLVADPVTAPARVTDFTLDRTDGAVTGFTIAFSSAVDPSRLLTDAIRVVDGRGGAHLVELTKVDPGLQRVAFQFVERLPDGDELIQSLAAGSYSLIASGDAPIADLIGRIPVADGVPAGTLARWTVSPEEGSKFKVARHVSLGGGVITLAPGESTEFPFVIADDSPLVQMDGDALLSLGVNLTGGSLRFEVFDGGLRVLQSGSASLTSAIPLVLGPGSYVLRLTAAGDAPLVATWILTRGHSDSLIGNAIGSNGALSLRLGADPGATTPTPSPPRPPVEVPGSASAAGFPMGPSPWAYVANNGSGLVGRPSTNGDGVAAVGPTVPGGLNAVAWGGPGVGLNGLASSLVLSSNVQADDGASRGPAGFVEDAAEPSNRDDAVKVAASEGDADDAALRRADRVVEAVRSGLRWLVDGPEPLAGPVAAIAAGDRLDGRVIALAEAVDPNGDGPSRGVVEQSAFDLPIGVLFVTASVVHLRRALPRWWRKRRAVAAPASAPAKSIYHGPRRMAPLDLRSRARDSDRV</sequence>
<dbReference type="Proteomes" id="UP001216907">
    <property type="component" value="Unassembled WGS sequence"/>
</dbReference>
<protein>
    <recommendedName>
        <fullName evidence="4">Peptidase C-terminal archaeal/bacterial domain-containing protein</fullName>
    </recommendedName>
</protein>